<dbReference type="EC" id="2.7.1.23" evidence="6"/>
<feature type="binding site" evidence="6">
    <location>
        <begin position="62"/>
        <end position="63"/>
    </location>
    <ligand>
        <name>NAD(+)</name>
        <dbReference type="ChEBI" id="CHEBI:57540"/>
    </ligand>
</feature>
<keyword evidence="4 6" id="KW-0520">NAD</keyword>
<keyword evidence="6" id="KW-0963">Cytoplasm</keyword>
<dbReference type="GO" id="GO:0019674">
    <property type="term" value="P:NAD+ metabolic process"/>
    <property type="evidence" value="ECO:0007669"/>
    <property type="project" value="InterPro"/>
</dbReference>
<dbReference type="GO" id="GO:0005737">
    <property type="term" value="C:cytoplasm"/>
    <property type="evidence" value="ECO:0007669"/>
    <property type="project" value="UniProtKB-SubCell"/>
</dbReference>
<dbReference type="InterPro" id="IPR017437">
    <property type="entry name" value="ATP-NAD_kinase_PpnK-typ_C"/>
</dbReference>
<feature type="binding site" evidence="6">
    <location>
        <position position="143"/>
    </location>
    <ligand>
        <name>NAD(+)</name>
        <dbReference type="ChEBI" id="CHEBI:57540"/>
    </ligand>
</feature>
<feature type="binding site" evidence="6">
    <location>
        <begin position="132"/>
        <end position="133"/>
    </location>
    <ligand>
        <name>NAD(+)</name>
        <dbReference type="ChEBI" id="CHEBI:57540"/>
    </ligand>
</feature>
<gene>
    <name evidence="6" type="primary">nadK</name>
    <name evidence="7" type="ORF">KGMB01110_01690</name>
</gene>
<dbReference type="GO" id="GO:0046872">
    <property type="term" value="F:metal ion binding"/>
    <property type="evidence" value="ECO:0007669"/>
    <property type="project" value="UniProtKB-UniRule"/>
</dbReference>
<dbReference type="GO" id="GO:0006741">
    <property type="term" value="P:NADP+ biosynthetic process"/>
    <property type="evidence" value="ECO:0007669"/>
    <property type="project" value="UniProtKB-UniRule"/>
</dbReference>
<feature type="active site" description="Proton acceptor" evidence="6">
    <location>
        <position position="62"/>
    </location>
</feature>
<comment type="caution">
    <text evidence="6">Lacks conserved residue(s) required for the propagation of feature annotation.</text>
</comment>
<comment type="caution">
    <text evidence="7">The sequence shown here is derived from an EMBL/GenBank/DDBJ whole genome shotgun (WGS) entry which is preliminary data.</text>
</comment>
<reference evidence="8" key="1">
    <citation type="submission" date="2018-09" db="EMBL/GenBank/DDBJ databases">
        <title>Draft Genome Sequence of Mediterraneibacter sp. KCTC 15684.</title>
        <authorList>
            <person name="Kim J.S."/>
            <person name="Han K.I."/>
            <person name="Suh M.K."/>
            <person name="Lee K.C."/>
            <person name="Eom M.K."/>
            <person name="Lee J.H."/>
            <person name="Park S.H."/>
            <person name="Kang S.W."/>
            <person name="Park J.E."/>
            <person name="Oh B.S."/>
            <person name="Yu S.Y."/>
            <person name="Choi S.H."/>
            <person name="Lee D.H."/>
            <person name="Yoon H."/>
            <person name="Kim B."/>
            <person name="Yang S.J."/>
            <person name="Lee J.S."/>
        </authorList>
    </citation>
    <scope>NUCLEOTIDE SEQUENCE [LARGE SCALE GENOMIC DNA]</scope>
    <source>
        <strain evidence="8">KCTC 15684</strain>
    </source>
</reference>
<organism evidence="7 8">
    <name type="scientific">Mediterraneibacter butyricigenes</name>
    <dbReference type="NCBI Taxonomy" id="2316025"/>
    <lineage>
        <taxon>Bacteria</taxon>
        <taxon>Bacillati</taxon>
        <taxon>Bacillota</taxon>
        <taxon>Clostridia</taxon>
        <taxon>Lachnospirales</taxon>
        <taxon>Lachnospiraceae</taxon>
        <taxon>Mediterraneibacter</taxon>
    </lineage>
</organism>
<dbReference type="HAMAP" id="MF_00361">
    <property type="entry name" value="NAD_kinase"/>
    <property type="match status" value="1"/>
</dbReference>
<dbReference type="InterPro" id="IPR002504">
    <property type="entry name" value="NADK"/>
</dbReference>
<dbReference type="InterPro" id="IPR017438">
    <property type="entry name" value="ATP-NAD_kinase_N"/>
</dbReference>
<dbReference type="GO" id="GO:0003951">
    <property type="term" value="F:NAD+ kinase activity"/>
    <property type="evidence" value="ECO:0007669"/>
    <property type="project" value="UniProtKB-UniRule"/>
</dbReference>
<evidence type="ECO:0000256" key="6">
    <source>
        <dbReference type="HAMAP-Rule" id="MF_00361"/>
    </source>
</evidence>
<keyword evidence="3 6" id="KW-0521">NADP</keyword>
<comment type="function">
    <text evidence="6">Involved in the regulation of the intracellular balance of NAD and NADP, and is a key enzyme in the biosynthesis of NADP. Catalyzes specifically the phosphorylation on 2'-hydroxyl of the adenosine moiety of NAD to yield NADP.</text>
</comment>
<protein>
    <recommendedName>
        <fullName evidence="6">NAD kinase</fullName>
        <ecNumber evidence="6">2.7.1.23</ecNumber>
    </recommendedName>
    <alternativeName>
        <fullName evidence="6">ATP-dependent NAD kinase</fullName>
    </alternativeName>
</protein>
<dbReference type="Proteomes" id="UP000265643">
    <property type="component" value="Unassembled WGS sequence"/>
</dbReference>
<dbReference type="AlphaFoldDB" id="A0A391P832"/>
<comment type="cofactor">
    <cofactor evidence="6">
        <name>a divalent metal cation</name>
        <dbReference type="ChEBI" id="CHEBI:60240"/>
    </cofactor>
</comment>
<sequence>MDTFYILTNEKKDKGLHVTRLVQSYIEKSGKKSILAQTDEEGYVIPGSVPLEADCAIVIGGDGTLIQAIRGIRGSHLPVLGINMGTLGYLAEVEVTDIANDLNKLFEESYTLEYRMMMQGSVNDGAPETAVNDIVLTRDGALRIMHFNLYVNGELMNRYEADGVIISTPTGSTGYNLSAGGPIVEPTAQLFIITPICSHALNTSSVVLSAEDVIEIEVGEGRGGSVSHALVSFDGTECSPLITGDKVRIEKTQETAGLVKLGKESFMATLRRKMKGK</sequence>
<dbReference type="PANTHER" id="PTHR20275:SF0">
    <property type="entry name" value="NAD KINASE"/>
    <property type="match status" value="1"/>
</dbReference>
<dbReference type="Pfam" id="PF20143">
    <property type="entry name" value="NAD_kinase_C"/>
    <property type="match status" value="1"/>
</dbReference>
<feature type="binding site" evidence="6">
    <location>
        <position position="162"/>
    </location>
    <ligand>
        <name>NAD(+)</name>
        <dbReference type="ChEBI" id="CHEBI:57540"/>
    </ligand>
</feature>
<dbReference type="SUPFAM" id="SSF111331">
    <property type="entry name" value="NAD kinase/diacylglycerol kinase-like"/>
    <property type="match status" value="1"/>
</dbReference>
<keyword evidence="1 6" id="KW-0808">Transferase</keyword>
<dbReference type="Pfam" id="PF01513">
    <property type="entry name" value="NAD_kinase"/>
    <property type="match status" value="1"/>
</dbReference>
<comment type="similarity">
    <text evidence="6">Belongs to the NAD kinase family.</text>
</comment>
<dbReference type="PANTHER" id="PTHR20275">
    <property type="entry name" value="NAD KINASE"/>
    <property type="match status" value="1"/>
</dbReference>
<dbReference type="Gene3D" id="3.40.50.10330">
    <property type="entry name" value="Probable inorganic polyphosphate/atp-NAD kinase, domain 1"/>
    <property type="match status" value="1"/>
</dbReference>
<accession>A0A391P832</accession>
<evidence type="ECO:0000256" key="5">
    <source>
        <dbReference type="ARBA" id="ARBA00047925"/>
    </source>
</evidence>
<evidence type="ECO:0000313" key="7">
    <source>
        <dbReference type="EMBL" id="GCA65733.1"/>
    </source>
</evidence>
<evidence type="ECO:0000256" key="2">
    <source>
        <dbReference type="ARBA" id="ARBA00022777"/>
    </source>
</evidence>
<dbReference type="RefSeq" id="WP_119297305.1">
    <property type="nucleotide sequence ID" value="NZ_BHGK01000001.1"/>
</dbReference>
<dbReference type="GO" id="GO:0051287">
    <property type="term" value="F:NAD binding"/>
    <property type="evidence" value="ECO:0007669"/>
    <property type="project" value="UniProtKB-ARBA"/>
</dbReference>
<dbReference type="GO" id="GO:0005524">
    <property type="term" value="F:ATP binding"/>
    <property type="evidence" value="ECO:0007669"/>
    <property type="project" value="UniProtKB-KW"/>
</dbReference>
<comment type="catalytic activity">
    <reaction evidence="5 6">
        <text>NAD(+) + ATP = ADP + NADP(+) + H(+)</text>
        <dbReference type="Rhea" id="RHEA:18629"/>
        <dbReference type="ChEBI" id="CHEBI:15378"/>
        <dbReference type="ChEBI" id="CHEBI:30616"/>
        <dbReference type="ChEBI" id="CHEBI:57540"/>
        <dbReference type="ChEBI" id="CHEBI:58349"/>
        <dbReference type="ChEBI" id="CHEBI:456216"/>
        <dbReference type="EC" id="2.7.1.23"/>
    </reaction>
</comment>
<name>A0A391P832_9FIRM</name>
<keyword evidence="2 6" id="KW-0418">Kinase</keyword>
<evidence type="ECO:0000256" key="4">
    <source>
        <dbReference type="ARBA" id="ARBA00023027"/>
    </source>
</evidence>
<evidence type="ECO:0000256" key="3">
    <source>
        <dbReference type="ARBA" id="ARBA00022857"/>
    </source>
</evidence>
<evidence type="ECO:0000313" key="8">
    <source>
        <dbReference type="Proteomes" id="UP000265643"/>
    </source>
</evidence>
<feature type="binding site" evidence="6">
    <location>
        <begin position="173"/>
        <end position="178"/>
    </location>
    <ligand>
        <name>NAD(+)</name>
        <dbReference type="ChEBI" id="CHEBI:57540"/>
    </ligand>
</feature>
<dbReference type="EMBL" id="BHGK01000001">
    <property type="protein sequence ID" value="GCA65733.1"/>
    <property type="molecule type" value="Genomic_DNA"/>
</dbReference>
<keyword evidence="6" id="KW-0067">ATP-binding</keyword>
<dbReference type="Gene3D" id="2.60.200.30">
    <property type="entry name" value="Probable inorganic polyphosphate/atp-NAD kinase, domain 2"/>
    <property type="match status" value="1"/>
</dbReference>
<comment type="subcellular location">
    <subcellularLocation>
        <location evidence="6">Cytoplasm</location>
    </subcellularLocation>
</comment>
<keyword evidence="6" id="KW-0547">Nucleotide-binding</keyword>
<dbReference type="InterPro" id="IPR016064">
    <property type="entry name" value="NAD/diacylglycerol_kinase_sf"/>
</dbReference>
<keyword evidence="8" id="KW-1185">Reference proteome</keyword>
<evidence type="ECO:0000256" key="1">
    <source>
        <dbReference type="ARBA" id="ARBA00022679"/>
    </source>
</evidence>
<proteinExistence type="inferred from homology"/>